<evidence type="ECO:0000256" key="11">
    <source>
        <dbReference type="SAM" id="Phobius"/>
    </source>
</evidence>
<dbReference type="STRING" id="39946.A2WSR8"/>
<dbReference type="PANTHER" id="PTHR31269:SF2">
    <property type="entry name" value="S-TYPE ANION CHANNEL SLAH3"/>
    <property type="match status" value="1"/>
</dbReference>
<organism evidence="12 13">
    <name type="scientific">Oryza sativa subsp. indica</name>
    <name type="common">Rice</name>
    <dbReference type="NCBI Taxonomy" id="39946"/>
    <lineage>
        <taxon>Eukaryota</taxon>
        <taxon>Viridiplantae</taxon>
        <taxon>Streptophyta</taxon>
        <taxon>Embryophyta</taxon>
        <taxon>Tracheophyta</taxon>
        <taxon>Spermatophyta</taxon>
        <taxon>Magnoliopsida</taxon>
        <taxon>Liliopsida</taxon>
        <taxon>Poales</taxon>
        <taxon>Poaceae</taxon>
        <taxon>BOP clade</taxon>
        <taxon>Oryzoideae</taxon>
        <taxon>Oryzeae</taxon>
        <taxon>Oryzinae</taxon>
        <taxon>Oryza</taxon>
        <taxon>Oryza sativa</taxon>
    </lineage>
</organism>
<evidence type="ECO:0000256" key="4">
    <source>
        <dbReference type="ARBA" id="ARBA00022448"/>
    </source>
</evidence>
<dbReference type="Gramene" id="BGIOSGA001181-TA">
    <property type="protein sequence ID" value="BGIOSGA001181-PA"/>
    <property type="gene ID" value="BGIOSGA001181"/>
</dbReference>
<dbReference type="InterPro" id="IPR030183">
    <property type="entry name" value="SLAC/SLAH"/>
</dbReference>
<keyword evidence="8" id="KW-0406">Ion transport</keyword>
<evidence type="ECO:0000256" key="7">
    <source>
        <dbReference type="ARBA" id="ARBA00022989"/>
    </source>
</evidence>
<feature type="transmembrane region" description="Helical" evidence="11">
    <location>
        <begin position="304"/>
        <end position="327"/>
    </location>
</feature>
<keyword evidence="7 11" id="KW-1133">Transmembrane helix</keyword>
<evidence type="ECO:0000313" key="12">
    <source>
        <dbReference type="EMBL" id="EAY75014.1"/>
    </source>
</evidence>
<feature type="transmembrane region" description="Helical" evidence="11">
    <location>
        <begin position="453"/>
        <end position="472"/>
    </location>
</feature>
<proteinExistence type="inferred from homology"/>
<feature type="region of interest" description="Disordered" evidence="10">
    <location>
        <begin position="242"/>
        <end position="268"/>
    </location>
</feature>
<evidence type="ECO:0000256" key="5">
    <source>
        <dbReference type="ARBA" id="ARBA00022475"/>
    </source>
</evidence>
<evidence type="ECO:0000256" key="1">
    <source>
        <dbReference type="ARBA" id="ARBA00004127"/>
    </source>
</evidence>
<keyword evidence="13" id="KW-1185">Reference proteome</keyword>
<dbReference type="PANTHER" id="PTHR31269">
    <property type="entry name" value="S-TYPE ANION CHANNEL SLAH3"/>
    <property type="match status" value="1"/>
</dbReference>
<evidence type="ECO:0000256" key="8">
    <source>
        <dbReference type="ARBA" id="ARBA00023065"/>
    </source>
</evidence>
<evidence type="ECO:0000256" key="2">
    <source>
        <dbReference type="ARBA" id="ARBA00004236"/>
    </source>
</evidence>
<feature type="transmembrane region" description="Helical" evidence="11">
    <location>
        <begin position="484"/>
        <end position="503"/>
    </location>
</feature>
<sequence>MARIAIRECPPVLRPNWRVIWYCGFVNGMEFGNDVRIRMDGGVYGESEQSSGEAALPRLLIEVPSQVIDGFDCVGGGGDATATATLSEQSKELEMLGEKDVVISIPAPVYAPRSVSVSAAYEHEGAQIPYSVSLSMPASPSGFHFSQFGMAAAKAKAKAVHRDEARVAPAETRFDDAHPPAVGRVQAHSPRLLLNQTRFHSQPILHLSKNDETTRRCDSTRDKRFDQFKTFSGRLERQLSTLRGRPAQEHMTNGEGAPEPNIAEEETEQVPGADRYFDALEGPELETLRATETTVLPKDEKWPFLLRFPISAFGMCLGVSSQAMLWKTLASAPPTSFLHVSPVVNHVLWWISLALMGFVSFIYLLKVVFYFEAVRREFYHPIRANFFFAPWIACLFLVQGVPRPVTEVHHGVWYALMAPIFCLELKIYGQWMSGGQRRLSKRLPTNVTLPKELHPVFFLFVAAPSVASMAWAKILGEFDYGARIAYFIALFLYMSLAVRINFFRGFRFSLAWWAYTFPMTGAAIATITYATEVTNVLTRALSIGLSGIATVTVAGLLVTTMFHAFVLKDLFPNDVSIAITRKKPKFSKILAHFRSSSSDMKEYVLSISKPPSSDSDSSVSSKATTVTDPSVTRVKAEP</sequence>
<keyword evidence="4" id="KW-0813">Transport</keyword>
<evidence type="ECO:0000256" key="10">
    <source>
        <dbReference type="SAM" id="MobiDB-lite"/>
    </source>
</evidence>
<dbReference type="CDD" id="cd09323">
    <property type="entry name" value="TDT_SLAC1_like"/>
    <property type="match status" value="1"/>
</dbReference>
<comment type="subcellular location">
    <subcellularLocation>
        <location evidence="2">Cell membrane</location>
    </subcellularLocation>
    <subcellularLocation>
        <location evidence="1">Endomembrane system</location>
        <topology evidence="1">Multi-pass membrane protein</topology>
    </subcellularLocation>
</comment>
<evidence type="ECO:0000256" key="3">
    <source>
        <dbReference type="ARBA" id="ARBA00007808"/>
    </source>
</evidence>
<dbReference type="OMA" id="WAKINGR"/>
<feature type="transmembrane region" description="Helical" evidence="11">
    <location>
        <begin position="382"/>
        <end position="401"/>
    </location>
</feature>
<dbReference type="InterPro" id="IPR004695">
    <property type="entry name" value="SLAC1/Mae1/Ssu1/TehA"/>
</dbReference>
<feature type="compositionally biased region" description="Low complexity" evidence="10">
    <location>
        <begin position="607"/>
        <end position="622"/>
    </location>
</feature>
<keyword evidence="5" id="KW-1003">Cell membrane</keyword>
<keyword evidence="6 11" id="KW-0812">Transmembrane</keyword>
<dbReference type="GO" id="GO:0008308">
    <property type="term" value="F:voltage-gated monoatomic anion channel activity"/>
    <property type="evidence" value="ECO:0007669"/>
    <property type="project" value="InterPro"/>
</dbReference>
<protein>
    <submittedName>
        <fullName evidence="12">Uncharacterized protein</fullName>
    </submittedName>
</protein>
<evidence type="ECO:0000313" key="13">
    <source>
        <dbReference type="Proteomes" id="UP000007015"/>
    </source>
</evidence>
<keyword evidence="9 11" id="KW-0472">Membrane</keyword>
<dbReference type="Proteomes" id="UP000007015">
    <property type="component" value="Chromosome 1"/>
</dbReference>
<name>A2WSR8_ORYSI</name>
<dbReference type="GO" id="GO:0005886">
    <property type="term" value="C:plasma membrane"/>
    <property type="evidence" value="ECO:0007669"/>
    <property type="project" value="UniProtKB-SubCell"/>
</dbReference>
<feature type="transmembrane region" description="Helical" evidence="11">
    <location>
        <begin position="347"/>
        <end position="370"/>
    </location>
</feature>
<feature type="region of interest" description="Disordered" evidence="10">
    <location>
        <begin position="607"/>
        <end position="638"/>
    </location>
</feature>
<dbReference type="InterPro" id="IPR038665">
    <property type="entry name" value="Voltage-dep_anion_channel_sf"/>
</dbReference>
<dbReference type="EMBL" id="CM000126">
    <property type="protein sequence ID" value="EAY75014.1"/>
    <property type="molecule type" value="Genomic_DNA"/>
</dbReference>
<feature type="transmembrane region" description="Helical" evidence="11">
    <location>
        <begin position="510"/>
        <end position="531"/>
    </location>
</feature>
<reference evidence="12 13" key="1">
    <citation type="journal article" date="2005" name="PLoS Biol.">
        <title>The genomes of Oryza sativa: a history of duplications.</title>
        <authorList>
            <person name="Yu J."/>
            <person name="Wang J."/>
            <person name="Lin W."/>
            <person name="Li S."/>
            <person name="Li H."/>
            <person name="Zhou J."/>
            <person name="Ni P."/>
            <person name="Dong W."/>
            <person name="Hu S."/>
            <person name="Zeng C."/>
            <person name="Zhang J."/>
            <person name="Zhang Y."/>
            <person name="Li R."/>
            <person name="Xu Z."/>
            <person name="Li S."/>
            <person name="Li X."/>
            <person name="Zheng H."/>
            <person name="Cong L."/>
            <person name="Lin L."/>
            <person name="Yin J."/>
            <person name="Geng J."/>
            <person name="Li G."/>
            <person name="Shi J."/>
            <person name="Liu J."/>
            <person name="Lv H."/>
            <person name="Li J."/>
            <person name="Wang J."/>
            <person name="Deng Y."/>
            <person name="Ran L."/>
            <person name="Shi X."/>
            <person name="Wang X."/>
            <person name="Wu Q."/>
            <person name="Li C."/>
            <person name="Ren X."/>
            <person name="Wang J."/>
            <person name="Wang X."/>
            <person name="Li D."/>
            <person name="Liu D."/>
            <person name="Zhang X."/>
            <person name="Ji Z."/>
            <person name="Zhao W."/>
            <person name="Sun Y."/>
            <person name="Zhang Z."/>
            <person name="Bao J."/>
            <person name="Han Y."/>
            <person name="Dong L."/>
            <person name="Ji J."/>
            <person name="Chen P."/>
            <person name="Wu S."/>
            <person name="Liu J."/>
            <person name="Xiao Y."/>
            <person name="Bu D."/>
            <person name="Tan J."/>
            <person name="Yang L."/>
            <person name="Ye C."/>
            <person name="Zhang J."/>
            <person name="Xu J."/>
            <person name="Zhou Y."/>
            <person name="Yu Y."/>
            <person name="Zhang B."/>
            <person name="Zhuang S."/>
            <person name="Wei H."/>
            <person name="Liu B."/>
            <person name="Lei M."/>
            <person name="Yu H."/>
            <person name="Li Y."/>
            <person name="Xu H."/>
            <person name="Wei S."/>
            <person name="He X."/>
            <person name="Fang L."/>
            <person name="Zhang Z."/>
            <person name="Zhang Y."/>
            <person name="Huang X."/>
            <person name="Su Z."/>
            <person name="Tong W."/>
            <person name="Li J."/>
            <person name="Tong Z."/>
            <person name="Li S."/>
            <person name="Ye J."/>
            <person name="Wang L."/>
            <person name="Fang L."/>
            <person name="Lei T."/>
            <person name="Chen C."/>
            <person name="Chen H."/>
            <person name="Xu Z."/>
            <person name="Li H."/>
            <person name="Huang H."/>
            <person name="Zhang F."/>
            <person name="Xu H."/>
            <person name="Li N."/>
            <person name="Zhao C."/>
            <person name="Li S."/>
            <person name="Dong L."/>
            <person name="Huang Y."/>
            <person name="Li L."/>
            <person name="Xi Y."/>
            <person name="Qi Q."/>
            <person name="Li W."/>
            <person name="Zhang B."/>
            <person name="Hu W."/>
            <person name="Zhang Y."/>
            <person name="Tian X."/>
            <person name="Jiao Y."/>
            <person name="Liang X."/>
            <person name="Jin J."/>
            <person name="Gao L."/>
            <person name="Zheng W."/>
            <person name="Hao B."/>
            <person name="Liu S."/>
            <person name="Wang W."/>
            <person name="Yuan L."/>
            <person name="Cao M."/>
            <person name="McDermott J."/>
            <person name="Samudrala R."/>
            <person name="Wang J."/>
            <person name="Wong G.K."/>
            <person name="Yang H."/>
        </authorList>
    </citation>
    <scope>NUCLEOTIDE SEQUENCE [LARGE SCALE GENOMIC DNA]</scope>
    <source>
        <strain evidence="13">cv. 93-11</strain>
    </source>
</reference>
<gene>
    <name evidence="12" type="ORF">OsI_02913</name>
</gene>
<evidence type="ECO:0000256" key="6">
    <source>
        <dbReference type="ARBA" id="ARBA00022692"/>
    </source>
</evidence>
<comment type="similarity">
    <text evidence="3">Belongs to the SLAC1 S-type anion channel family.</text>
</comment>
<dbReference type="HOGENOM" id="CLU_017679_0_0_1"/>
<dbReference type="Gene3D" id="1.50.10.150">
    <property type="entry name" value="Voltage-dependent anion channel"/>
    <property type="match status" value="2"/>
</dbReference>
<evidence type="ECO:0000256" key="9">
    <source>
        <dbReference type="ARBA" id="ARBA00023136"/>
    </source>
</evidence>
<dbReference type="Pfam" id="PF03595">
    <property type="entry name" value="SLAC1"/>
    <property type="match status" value="2"/>
</dbReference>
<dbReference type="GO" id="GO:0012505">
    <property type="term" value="C:endomembrane system"/>
    <property type="evidence" value="ECO:0007669"/>
    <property type="project" value="UniProtKB-SubCell"/>
</dbReference>
<accession>A2WSR8</accession>
<feature type="transmembrane region" description="Helical" evidence="11">
    <location>
        <begin position="543"/>
        <end position="567"/>
    </location>
</feature>
<dbReference type="AlphaFoldDB" id="A2WSR8"/>
<dbReference type="GO" id="GO:0006873">
    <property type="term" value="P:intracellular monoatomic ion homeostasis"/>
    <property type="evidence" value="ECO:0007669"/>
    <property type="project" value="InterPro"/>
</dbReference>
<feature type="transmembrane region" description="Helical" evidence="11">
    <location>
        <begin position="413"/>
        <end position="432"/>
    </location>
</feature>